<organism evidence="1">
    <name type="scientific">Culex pipiens</name>
    <name type="common">House mosquito</name>
    <dbReference type="NCBI Taxonomy" id="7175"/>
    <lineage>
        <taxon>Eukaryota</taxon>
        <taxon>Metazoa</taxon>
        <taxon>Ecdysozoa</taxon>
        <taxon>Arthropoda</taxon>
        <taxon>Hexapoda</taxon>
        <taxon>Insecta</taxon>
        <taxon>Pterygota</taxon>
        <taxon>Neoptera</taxon>
        <taxon>Endopterygota</taxon>
        <taxon>Diptera</taxon>
        <taxon>Nematocera</taxon>
        <taxon>Culicoidea</taxon>
        <taxon>Culicidae</taxon>
        <taxon>Culicinae</taxon>
        <taxon>Culicini</taxon>
        <taxon>Culex</taxon>
        <taxon>Culex</taxon>
    </lineage>
</organism>
<evidence type="ECO:0000313" key="1">
    <source>
        <dbReference type="EMBL" id="CAG6582253.1"/>
    </source>
</evidence>
<dbReference type="EMBL" id="HBUE01202211">
    <property type="protein sequence ID" value="CAG6530427.1"/>
    <property type="molecule type" value="Transcribed_RNA"/>
</dbReference>
<proteinExistence type="predicted"/>
<dbReference type="AlphaFoldDB" id="A0A8D8K252"/>
<sequence>MSWMLLRSGISWLLSNQPAGYSKNGAVGNVRSPGAVGNVTLAALGGLAGIAGTVLLGEVAAAAGGRDIRGTWRSRVDLSRRSSLTSWSWMGVIACRRTAVLFRLGPFSCWSMVTASDTMEAMRPTVRSWVVGAAPYPKLRALKNSADFSNLIVFFS</sequence>
<protein>
    <submittedName>
        <fullName evidence="1">(northern house mosquito) hypothetical protein</fullName>
    </submittedName>
</protein>
<dbReference type="EMBL" id="HBUE01308399">
    <property type="protein sequence ID" value="CAG6582253.1"/>
    <property type="molecule type" value="Transcribed_RNA"/>
</dbReference>
<reference evidence="1" key="1">
    <citation type="submission" date="2021-05" db="EMBL/GenBank/DDBJ databases">
        <authorList>
            <person name="Alioto T."/>
            <person name="Alioto T."/>
            <person name="Gomez Garrido J."/>
        </authorList>
    </citation>
    <scope>NUCLEOTIDE SEQUENCE</scope>
</reference>
<accession>A0A8D8K252</accession>
<name>A0A8D8K252_CULPI</name>